<evidence type="ECO:0000313" key="4">
    <source>
        <dbReference type="Proteomes" id="UP000694888"/>
    </source>
</evidence>
<feature type="region of interest" description="Disordered" evidence="2">
    <location>
        <begin position="1"/>
        <end position="21"/>
    </location>
</feature>
<dbReference type="InterPro" id="IPR029311">
    <property type="entry name" value="CCDC50_N"/>
</dbReference>
<dbReference type="PANTHER" id="PTHR22115:SF4">
    <property type="entry name" value="COILED-COIL DOMAIN-CONTAINING PROTEIN"/>
    <property type="match status" value="1"/>
</dbReference>
<dbReference type="Pfam" id="PF15295">
    <property type="entry name" value="CCDC50_N"/>
    <property type="match status" value="1"/>
</dbReference>
<dbReference type="Proteomes" id="UP000694888">
    <property type="component" value="Unplaced"/>
</dbReference>
<protein>
    <submittedName>
        <fullName evidence="5">Uncharacterized protein LOC106012578</fullName>
    </submittedName>
</protein>
<reference evidence="5" key="1">
    <citation type="submission" date="2025-08" db="UniProtKB">
        <authorList>
            <consortium name="RefSeq"/>
        </authorList>
    </citation>
    <scope>IDENTIFICATION</scope>
</reference>
<gene>
    <name evidence="5" type="primary">LOC106012578</name>
</gene>
<evidence type="ECO:0000313" key="5">
    <source>
        <dbReference type="RefSeq" id="XP_012941379.1"/>
    </source>
</evidence>
<dbReference type="RefSeq" id="XP_012941379.1">
    <property type="nucleotide sequence ID" value="XM_013085925.2"/>
</dbReference>
<feature type="region of interest" description="Disordered" evidence="2">
    <location>
        <begin position="127"/>
        <end position="160"/>
    </location>
</feature>
<feature type="domain" description="Coiled-coil" evidence="3">
    <location>
        <begin position="12"/>
        <end position="104"/>
    </location>
</feature>
<dbReference type="GeneID" id="106012578"/>
<name>A0ABM1A5T3_APLCA</name>
<dbReference type="InterPro" id="IPR039303">
    <property type="entry name" value="CCDC50"/>
</dbReference>
<evidence type="ECO:0000259" key="3">
    <source>
        <dbReference type="Pfam" id="PF15295"/>
    </source>
</evidence>
<feature type="region of interest" description="Disordered" evidence="2">
    <location>
        <begin position="88"/>
        <end position="114"/>
    </location>
</feature>
<keyword evidence="4" id="KW-1185">Reference proteome</keyword>
<evidence type="ECO:0000256" key="2">
    <source>
        <dbReference type="SAM" id="MobiDB-lite"/>
    </source>
</evidence>
<sequence length="160" mass="18169">MAEAKEEVPTLPPKGRVQSVRQQWSVHEDGALAYRIQNEEIDQHYGLNRFHRRTVREDIPVAKVVQTEEECRQQEERMMELAALKAQADEDEKMAKQMSHRLQRYSPLPPETDQALDDEVGFLCQVSSSGARSESDIGDHGSPFISLRGSKKKSPNPILS</sequence>
<proteinExistence type="predicted"/>
<keyword evidence="1" id="KW-0175">Coiled coil</keyword>
<dbReference type="PANTHER" id="PTHR22115">
    <property type="entry name" value="C3ORF6 PROTEIN-RELATED"/>
    <property type="match status" value="1"/>
</dbReference>
<evidence type="ECO:0000256" key="1">
    <source>
        <dbReference type="ARBA" id="ARBA00023054"/>
    </source>
</evidence>
<accession>A0ABM1A5T3</accession>
<organism evidence="4 5">
    <name type="scientific">Aplysia californica</name>
    <name type="common">California sea hare</name>
    <dbReference type="NCBI Taxonomy" id="6500"/>
    <lineage>
        <taxon>Eukaryota</taxon>
        <taxon>Metazoa</taxon>
        <taxon>Spiralia</taxon>
        <taxon>Lophotrochozoa</taxon>
        <taxon>Mollusca</taxon>
        <taxon>Gastropoda</taxon>
        <taxon>Heterobranchia</taxon>
        <taxon>Euthyneura</taxon>
        <taxon>Tectipleura</taxon>
        <taxon>Aplysiida</taxon>
        <taxon>Aplysioidea</taxon>
        <taxon>Aplysiidae</taxon>
        <taxon>Aplysia</taxon>
    </lineage>
</organism>